<dbReference type="RefSeq" id="WP_202402522.1">
    <property type="nucleotide sequence ID" value="NZ_WUMK01000001.1"/>
</dbReference>
<comment type="caution">
    <text evidence="1">The sequence shown here is derived from an EMBL/GenBank/DDBJ whole genome shotgun (WGS) entry which is preliminary data.</text>
</comment>
<proteinExistence type="predicted"/>
<protein>
    <submittedName>
        <fullName evidence="1">Uncharacterized protein</fullName>
    </submittedName>
</protein>
<accession>A0A6N8S7G6</accession>
<name>A0A6N8S7G6_9HYPH</name>
<dbReference type="AlphaFoldDB" id="A0A6N8S7G6"/>
<reference evidence="1 2" key="1">
    <citation type="submission" date="2019-12" db="EMBL/GenBank/DDBJ databases">
        <title>Shinella kummerowiae sp. nov., a symbiotic bacterium isolated from root nodules of the herbal legume Kummerowia stipulacea.</title>
        <authorList>
            <person name="Gao J."/>
        </authorList>
    </citation>
    <scope>NUCLEOTIDE SEQUENCE [LARGE SCALE GENOMIC DNA]</scope>
    <source>
        <strain evidence="1 2">CCBAU 25048</strain>
    </source>
</reference>
<dbReference type="EMBL" id="WUMK01000001">
    <property type="protein sequence ID" value="MXN44347.1"/>
    <property type="molecule type" value="Genomic_DNA"/>
</dbReference>
<gene>
    <name evidence="1" type="ORF">GR138_04035</name>
</gene>
<sequence length="99" mass="11661">MRDIFKAEFSLWIQTKVRLEFHHFSAHPASNGLNFRGFAMTCIADHGPVEALKFREPSLWHKLSLVFRRRARQRLPRLDPKELSDHMKRDLGFLEGRGC</sequence>
<keyword evidence="2" id="KW-1185">Reference proteome</keyword>
<evidence type="ECO:0000313" key="2">
    <source>
        <dbReference type="Proteomes" id="UP000435802"/>
    </source>
</evidence>
<evidence type="ECO:0000313" key="1">
    <source>
        <dbReference type="EMBL" id="MXN44347.1"/>
    </source>
</evidence>
<organism evidence="1 2">
    <name type="scientific">Shinella kummerowiae</name>
    <dbReference type="NCBI Taxonomy" id="417745"/>
    <lineage>
        <taxon>Bacteria</taxon>
        <taxon>Pseudomonadati</taxon>
        <taxon>Pseudomonadota</taxon>
        <taxon>Alphaproteobacteria</taxon>
        <taxon>Hyphomicrobiales</taxon>
        <taxon>Rhizobiaceae</taxon>
        <taxon>Shinella</taxon>
    </lineage>
</organism>
<dbReference type="Proteomes" id="UP000435802">
    <property type="component" value="Unassembled WGS sequence"/>
</dbReference>